<dbReference type="Pfam" id="PF00015">
    <property type="entry name" value="MCPsignal"/>
    <property type="match status" value="1"/>
</dbReference>
<keyword evidence="5 12" id="KW-1133">Transmembrane helix</keyword>
<dbReference type="EMBL" id="FWZU01000005">
    <property type="protein sequence ID" value="SMF33487.1"/>
    <property type="molecule type" value="Genomic_DNA"/>
</dbReference>
<keyword evidence="3" id="KW-0145">Chemotaxis</keyword>
<reference evidence="16" key="1">
    <citation type="submission" date="2017-04" db="EMBL/GenBank/DDBJ databases">
        <authorList>
            <person name="Varghese N."/>
            <person name="Submissions S."/>
        </authorList>
    </citation>
    <scope>NUCLEOTIDE SEQUENCE [LARGE SCALE GENOMIC DNA]</scope>
    <source>
        <strain evidence="16">K3S</strain>
    </source>
</reference>
<dbReference type="FunFam" id="1.10.287.950:FF:000001">
    <property type="entry name" value="Methyl-accepting chemotaxis sensory transducer"/>
    <property type="match status" value="1"/>
</dbReference>
<evidence type="ECO:0000313" key="16">
    <source>
        <dbReference type="Proteomes" id="UP000192906"/>
    </source>
</evidence>
<evidence type="ECO:0000256" key="8">
    <source>
        <dbReference type="ARBA" id="ARBA00029447"/>
    </source>
</evidence>
<comment type="similarity">
    <text evidence="8">Belongs to the methyl-accepting chemotaxis (MCP) protein family.</text>
</comment>
<evidence type="ECO:0000256" key="4">
    <source>
        <dbReference type="ARBA" id="ARBA00022692"/>
    </source>
</evidence>
<keyword evidence="6 12" id="KW-0472">Membrane</keyword>
<dbReference type="CDD" id="cd11386">
    <property type="entry name" value="MCP_signal"/>
    <property type="match status" value="1"/>
</dbReference>
<feature type="compositionally biased region" description="Basic and acidic residues" evidence="11">
    <location>
        <begin position="361"/>
        <end position="392"/>
    </location>
</feature>
<name>A0A1X7EGA2_9BACT</name>
<feature type="coiled-coil region" evidence="10">
    <location>
        <begin position="477"/>
        <end position="504"/>
    </location>
</feature>
<evidence type="ECO:0000256" key="12">
    <source>
        <dbReference type="SAM" id="Phobius"/>
    </source>
</evidence>
<evidence type="ECO:0000256" key="11">
    <source>
        <dbReference type="SAM" id="MobiDB-lite"/>
    </source>
</evidence>
<dbReference type="InterPro" id="IPR003660">
    <property type="entry name" value="HAMP_dom"/>
</dbReference>
<evidence type="ECO:0000256" key="9">
    <source>
        <dbReference type="PROSITE-ProRule" id="PRU00284"/>
    </source>
</evidence>
<evidence type="ECO:0000256" key="5">
    <source>
        <dbReference type="ARBA" id="ARBA00022989"/>
    </source>
</evidence>
<dbReference type="Gene3D" id="6.10.340.10">
    <property type="match status" value="1"/>
</dbReference>
<dbReference type="SUPFAM" id="SSF103190">
    <property type="entry name" value="Sensory domain-like"/>
    <property type="match status" value="1"/>
</dbReference>
<dbReference type="SMART" id="SM00304">
    <property type="entry name" value="HAMP"/>
    <property type="match status" value="1"/>
</dbReference>
<dbReference type="GO" id="GO:0005886">
    <property type="term" value="C:plasma membrane"/>
    <property type="evidence" value="ECO:0007669"/>
    <property type="project" value="UniProtKB-SubCell"/>
</dbReference>
<protein>
    <submittedName>
        <fullName evidence="15">Methyl-accepting chemotaxis sensory transducer with Cache sensor</fullName>
    </submittedName>
</protein>
<evidence type="ECO:0000313" key="15">
    <source>
        <dbReference type="EMBL" id="SMF33487.1"/>
    </source>
</evidence>
<dbReference type="CDD" id="cd12914">
    <property type="entry name" value="PDC1_DGC_like"/>
    <property type="match status" value="1"/>
</dbReference>
<dbReference type="SMART" id="SM00283">
    <property type="entry name" value="MA"/>
    <property type="match status" value="1"/>
</dbReference>
<dbReference type="InterPro" id="IPR004089">
    <property type="entry name" value="MCPsignal_dom"/>
</dbReference>
<dbReference type="PROSITE" id="PS50111">
    <property type="entry name" value="CHEMOTAXIS_TRANSDUC_2"/>
    <property type="match status" value="1"/>
</dbReference>
<dbReference type="RefSeq" id="WP_085103490.1">
    <property type="nucleotide sequence ID" value="NZ_FWZU01000005.1"/>
</dbReference>
<dbReference type="Proteomes" id="UP000192906">
    <property type="component" value="Unassembled WGS sequence"/>
</dbReference>
<evidence type="ECO:0000256" key="6">
    <source>
        <dbReference type="ARBA" id="ARBA00023136"/>
    </source>
</evidence>
<feature type="transmembrane region" description="Helical" evidence="12">
    <location>
        <begin position="281"/>
        <end position="304"/>
    </location>
</feature>
<dbReference type="InterPro" id="IPR029151">
    <property type="entry name" value="Sensor-like_sf"/>
</dbReference>
<evidence type="ECO:0000256" key="7">
    <source>
        <dbReference type="ARBA" id="ARBA00023224"/>
    </source>
</evidence>
<dbReference type="PANTHER" id="PTHR32089">
    <property type="entry name" value="METHYL-ACCEPTING CHEMOTAXIS PROTEIN MCPB"/>
    <property type="match status" value="1"/>
</dbReference>
<organism evidence="15 16">
    <name type="scientific">Desulfovibrio gilichinskyi</name>
    <dbReference type="NCBI Taxonomy" id="1519643"/>
    <lineage>
        <taxon>Bacteria</taxon>
        <taxon>Pseudomonadati</taxon>
        <taxon>Thermodesulfobacteriota</taxon>
        <taxon>Desulfovibrionia</taxon>
        <taxon>Desulfovibrionales</taxon>
        <taxon>Desulfovibrionaceae</taxon>
        <taxon>Desulfovibrio</taxon>
    </lineage>
</organism>
<dbReference type="InterPro" id="IPR033479">
    <property type="entry name" value="dCache_1"/>
</dbReference>
<dbReference type="CDD" id="cd12912">
    <property type="entry name" value="PDC2_MCP_like"/>
    <property type="match status" value="1"/>
</dbReference>
<keyword evidence="16" id="KW-1185">Reference proteome</keyword>
<feature type="domain" description="HAMP" evidence="14">
    <location>
        <begin position="306"/>
        <end position="358"/>
    </location>
</feature>
<dbReference type="Gene3D" id="3.30.450.20">
    <property type="entry name" value="PAS domain"/>
    <property type="match status" value="1"/>
</dbReference>
<dbReference type="PANTHER" id="PTHR32089:SF112">
    <property type="entry name" value="LYSOZYME-LIKE PROTEIN-RELATED"/>
    <property type="match status" value="1"/>
</dbReference>
<dbReference type="SUPFAM" id="SSF58104">
    <property type="entry name" value="Methyl-accepting chemotaxis protein (MCP) signaling domain"/>
    <property type="match status" value="1"/>
</dbReference>
<keyword evidence="10" id="KW-0175">Coiled coil</keyword>
<proteinExistence type="inferred from homology"/>
<dbReference type="GO" id="GO:0006935">
    <property type="term" value="P:chemotaxis"/>
    <property type="evidence" value="ECO:0007669"/>
    <property type="project" value="UniProtKB-KW"/>
</dbReference>
<evidence type="ECO:0000256" key="3">
    <source>
        <dbReference type="ARBA" id="ARBA00022500"/>
    </source>
</evidence>
<evidence type="ECO:0000259" key="13">
    <source>
        <dbReference type="PROSITE" id="PS50111"/>
    </source>
</evidence>
<feature type="region of interest" description="Disordered" evidence="11">
    <location>
        <begin position="361"/>
        <end position="393"/>
    </location>
</feature>
<evidence type="ECO:0000259" key="14">
    <source>
        <dbReference type="PROSITE" id="PS50885"/>
    </source>
</evidence>
<gene>
    <name evidence="15" type="ORF">SAMN06295933_2907</name>
</gene>
<sequence length="679" mass="73312">MRSLSAKFLVPTLVLILVCMTAMASLIYNKAYTFSLESADSINESKLSSTVSLIDMWIGGLENEIALAGRLETVVDAAANGKDNKIASDAASAVLKKINNDRPILPRINVLNITGETVASTSAESIGAQYGDRNYFQKAVSGELFLSKPLISRASGTPVVIISSPIRDKDKIVGVIVGIIEISEFANKFINNIKVAKTGYIYILDSNGLIISHVNPKLIAKVNVQKEYDWGKYIVENKNGNMHYEFDGQARLTYFTQSPKTGWIACSTAPAEQFLSKAKEIGMFITLSTVVIVLIIGIGVFLILKRNVTKPVKTIVDAASEIAEGKLDTELEVNRNDEIGILQSSLLKMVERLRQKIAEADEKTKHAEEESRRAQIATDKAEEAQKQAESAKQEGMNQAAQELDVIVNQVIASTTDLNEKIHRALEGADTQKDRATESATAMEEMNATVMEVATNAAQTATMADAAQQEGVKGGKVINEVVQSIKQLNNETDLLEEELNKLGLEADSINKVMGVINDIADQTNLLALNAAIEAARAGEAGRGFAVVADEVRKLAEKTMAATQEVGGAIKTIQTGTARSIGRMKDTSKVVDGSTELVDQAGQNIKTILQMIAETSDRVRAIAAASEQQSAASEEITSGMSEVNAIANETAKLMEESSQSMKDLSEMTGRLEKLMEDLKSS</sequence>
<dbReference type="Pfam" id="PF02743">
    <property type="entry name" value="dCache_1"/>
    <property type="match status" value="1"/>
</dbReference>
<dbReference type="GO" id="GO:0007165">
    <property type="term" value="P:signal transduction"/>
    <property type="evidence" value="ECO:0007669"/>
    <property type="project" value="UniProtKB-KW"/>
</dbReference>
<evidence type="ECO:0000256" key="2">
    <source>
        <dbReference type="ARBA" id="ARBA00022475"/>
    </source>
</evidence>
<evidence type="ECO:0000256" key="10">
    <source>
        <dbReference type="SAM" id="Coils"/>
    </source>
</evidence>
<evidence type="ECO:0000256" key="1">
    <source>
        <dbReference type="ARBA" id="ARBA00004651"/>
    </source>
</evidence>
<dbReference type="PROSITE" id="PS50885">
    <property type="entry name" value="HAMP"/>
    <property type="match status" value="1"/>
</dbReference>
<dbReference type="OrthoDB" id="5759972at2"/>
<keyword evidence="4 12" id="KW-0812">Transmembrane</keyword>
<dbReference type="STRING" id="1519643.SAMN06295933_2907"/>
<accession>A0A1X7EGA2</accession>
<dbReference type="Pfam" id="PF00672">
    <property type="entry name" value="HAMP"/>
    <property type="match status" value="1"/>
</dbReference>
<keyword evidence="2" id="KW-1003">Cell membrane</keyword>
<feature type="domain" description="Methyl-accepting transducer" evidence="13">
    <location>
        <begin position="406"/>
        <end position="642"/>
    </location>
</feature>
<dbReference type="Gene3D" id="1.10.287.950">
    <property type="entry name" value="Methyl-accepting chemotaxis protein"/>
    <property type="match status" value="1"/>
</dbReference>
<dbReference type="CDD" id="cd06225">
    <property type="entry name" value="HAMP"/>
    <property type="match status" value="1"/>
</dbReference>
<dbReference type="AlphaFoldDB" id="A0A1X7EGA2"/>
<keyword evidence="7 9" id="KW-0807">Transducer</keyword>
<comment type="subcellular location">
    <subcellularLocation>
        <location evidence="1">Cell membrane</location>
        <topology evidence="1">Multi-pass membrane protein</topology>
    </subcellularLocation>
</comment>